<evidence type="ECO:0000259" key="8">
    <source>
        <dbReference type="Pfam" id="PF01593"/>
    </source>
</evidence>
<keyword evidence="12" id="KW-1185">Reference proteome</keyword>
<dbReference type="EMBL" id="CAJNOL010000141">
    <property type="protein sequence ID" value="CAF0879984.1"/>
    <property type="molecule type" value="Genomic_DNA"/>
</dbReference>
<comment type="subcellular location">
    <subcellularLocation>
        <location evidence="2">Cytoplasm</location>
    </subcellularLocation>
</comment>
<evidence type="ECO:0000256" key="3">
    <source>
        <dbReference type="ARBA" id="ARBA00005995"/>
    </source>
</evidence>
<dbReference type="Pfam" id="PF01593">
    <property type="entry name" value="Amino_oxidase"/>
    <property type="match status" value="1"/>
</dbReference>
<feature type="domain" description="Amine oxidase" evidence="8">
    <location>
        <begin position="23"/>
        <end position="470"/>
    </location>
</feature>
<dbReference type="InterPro" id="IPR050281">
    <property type="entry name" value="Flavin_monoamine_oxidase"/>
</dbReference>
<dbReference type="Gene3D" id="3.90.660.10">
    <property type="match status" value="1"/>
</dbReference>
<accession>A0A813MJS5</accession>
<proteinExistence type="inferred from homology"/>
<dbReference type="Gene3D" id="3.50.50.60">
    <property type="entry name" value="FAD/NAD(P)-binding domain"/>
    <property type="match status" value="1"/>
</dbReference>
<name>A0A813MJS5_9BILA</name>
<dbReference type="InterPro" id="IPR002937">
    <property type="entry name" value="Amino_oxidase"/>
</dbReference>
<evidence type="ECO:0000313" key="10">
    <source>
        <dbReference type="EMBL" id="CAF0879984.1"/>
    </source>
</evidence>
<dbReference type="PANTHER" id="PTHR10742">
    <property type="entry name" value="FLAVIN MONOAMINE OXIDASE"/>
    <property type="match status" value="1"/>
</dbReference>
<dbReference type="Proteomes" id="UP000663870">
    <property type="component" value="Unassembled WGS sequence"/>
</dbReference>
<dbReference type="SUPFAM" id="SSF54373">
    <property type="entry name" value="FAD-linked reductases, C-terminal domain"/>
    <property type="match status" value="1"/>
</dbReference>
<evidence type="ECO:0000256" key="6">
    <source>
        <dbReference type="ARBA" id="ARBA00022827"/>
    </source>
</evidence>
<dbReference type="SUPFAM" id="SSF51905">
    <property type="entry name" value="FAD/NAD(P)-binding domain"/>
    <property type="match status" value="1"/>
</dbReference>
<evidence type="ECO:0000256" key="4">
    <source>
        <dbReference type="ARBA" id="ARBA00022490"/>
    </source>
</evidence>
<dbReference type="AlphaFoldDB" id="A0A813MJS5"/>
<evidence type="ECO:0000256" key="7">
    <source>
        <dbReference type="ARBA" id="ARBA00023002"/>
    </source>
</evidence>
<comment type="caution">
    <text evidence="9">The sequence shown here is derived from an EMBL/GenBank/DDBJ whole genome shotgun (WGS) entry which is preliminary data.</text>
</comment>
<dbReference type="EMBL" id="CAJNOH010000002">
    <property type="protein sequence ID" value="CAF0724806.1"/>
    <property type="molecule type" value="Genomic_DNA"/>
</dbReference>
<comment type="similarity">
    <text evidence="3">Belongs to the flavin monoamine oxidase family.</text>
</comment>
<dbReference type="GO" id="GO:0005737">
    <property type="term" value="C:cytoplasm"/>
    <property type="evidence" value="ECO:0007669"/>
    <property type="project" value="UniProtKB-SubCell"/>
</dbReference>
<dbReference type="Proteomes" id="UP000663854">
    <property type="component" value="Unassembled WGS sequence"/>
</dbReference>
<evidence type="ECO:0000256" key="2">
    <source>
        <dbReference type="ARBA" id="ARBA00004496"/>
    </source>
</evidence>
<dbReference type="GO" id="GO:0046592">
    <property type="term" value="F:polyamine oxidase activity"/>
    <property type="evidence" value="ECO:0007669"/>
    <property type="project" value="TreeGrafter"/>
</dbReference>
<evidence type="ECO:0000313" key="11">
    <source>
        <dbReference type="Proteomes" id="UP000663854"/>
    </source>
</evidence>
<keyword evidence="5" id="KW-0285">Flavoprotein</keyword>
<sequence>MSTVDQNPISQYHQTIIIGCGAAGLSAAYQLHKSGFKSVLILEGSKRIGGRILTEYLDKDSLKPLEMGACWMHGIQGNPVYELAVREKFPQHTGTILSFNIGTCVDENGLQISSELHNEVDQFFESLLQDTRDLFEYQQKNNTPISSISIQKVFMEKFSNFLNSNGEDNETRSLKLKLLQRRFDQETGECGCQSMEQVSYSEFGSYQRPNGPDMEFPSGYSTLIRYLCSQIPKNWILFEQFVENILWDTDNHVKITCANGNIYECEHVICTIPLAVMKWSYKSLFTPALPTWKIEAIQKMDMGTVDKIYLFYEQLNFFNGDSLAIVYDREHDTLDIKREWFKKIFLFQKVYDNVLLCWITGDEAIFCEQLDEKHIGDVLTNLFRKSLKNPNIPTPTKVIRTQWFSNPCAKGSYSYVPVGASSCQHIHDLAKPLTAHNKSRVLFAGEHTHTRYYSTVTGAFITGQTQALQVVQQLTANNDTETLVKSITDDFNKIQWKREEPP</sequence>
<keyword evidence="6" id="KW-0274">FAD</keyword>
<dbReference type="PANTHER" id="PTHR10742:SF405">
    <property type="entry name" value="PEROXISOMAL N(1)-ACETYL-SPERMINE_SPERMIDINE OXIDASE"/>
    <property type="match status" value="1"/>
</dbReference>
<evidence type="ECO:0000313" key="12">
    <source>
        <dbReference type="Proteomes" id="UP000663870"/>
    </source>
</evidence>
<keyword evidence="4" id="KW-0963">Cytoplasm</keyword>
<protein>
    <recommendedName>
        <fullName evidence="8">Amine oxidase domain-containing protein</fullName>
    </recommendedName>
</protein>
<reference evidence="9" key="1">
    <citation type="submission" date="2021-02" db="EMBL/GenBank/DDBJ databases">
        <authorList>
            <person name="Nowell W R."/>
        </authorList>
    </citation>
    <scope>NUCLEOTIDE SEQUENCE</scope>
</reference>
<evidence type="ECO:0000256" key="5">
    <source>
        <dbReference type="ARBA" id="ARBA00022630"/>
    </source>
</evidence>
<organism evidence="9 11">
    <name type="scientific">Rotaria sordida</name>
    <dbReference type="NCBI Taxonomy" id="392033"/>
    <lineage>
        <taxon>Eukaryota</taxon>
        <taxon>Metazoa</taxon>
        <taxon>Spiralia</taxon>
        <taxon>Gnathifera</taxon>
        <taxon>Rotifera</taxon>
        <taxon>Eurotatoria</taxon>
        <taxon>Bdelloidea</taxon>
        <taxon>Philodinida</taxon>
        <taxon>Philodinidae</taxon>
        <taxon>Rotaria</taxon>
    </lineage>
</organism>
<keyword evidence="7" id="KW-0560">Oxidoreductase</keyword>
<gene>
    <name evidence="10" type="ORF">JXQ802_LOCUS8103</name>
    <name evidence="9" type="ORF">PYM288_LOCUS476</name>
</gene>
<dbReference type="InterPro" id="IPR036188">
    <property type="entry name" value="FAD/NAD-bd_sf"/>
</dbReference>
<comment type="cofactor">
    <cofactor evidence="1">
        <name>FAD</name>
        <dbReference type="ChEBI" id="CHEBI:57692"/>
    </cofactor>
</comment>
<evidence type="ECO:0000313" key="9">
    <source>
        <dbReference type="EMBL" id="CAF0724806.1"/>
    </source>
</evidence>
<evidence type="ECO:0000256" key="1">
    <source>
        <dbReference type="ARBA" id="ARBA00001974"/>
    </source>
</evidence>